<dbReference type="GO" id="GO:0022857">
    <property type="term" value="F:transmembrane transporter activity"/>
    <property type="evidence" value="ECO:0007669"/>
    <property type="project" value="InterPro"/>
</dbReference>
<feature type="transmembrane region" description="Helical" evidence="8">
    <location>
        <begin position="351"/>
        <end position="375"/>
    </location>
</feature>
<keyword evidence="11" id="KW-1185">Reference proteome</keyword>
<evidence type="ECO:0000256" key="4">
    <source>
        <dbReference type="ARBA" id="ARBA00022946"/>
    </source>
</evidence>
<feature type="transmembrane region" description="Helical" evidence="8">
    <location>
        <begin position="849"/>
        <end position="869"/>
    </location>
</feature>
<feature type="compositionally biased region" description="Low complexity" evidence="7">
    <location>
        <begin position="657"/>
        <end position="671"/>
    </location>
</feature>
<dbReference type="SUPFAM" id="SSF103473">
    <property type="entry name" value="MFS general substrate transporter"/>
    <property type="match status" value="1"/>
</dbReference>
<proteinExistence type="predicted"/>
<evidence type="ECO:0000256" key="7">
    <source>
        <dbReference type="SAM" id="MobiDB-lite"/>
    </source>
</evidence>
<feature type="transmembrane region" description="Helical" evidence="8">
    <location>
        <begin position="720"/>
        <end position="739"/>
    </location>
</feature>
<evidence type="ECO:0000256" key="5">
    <source>
        <dbReference type="ARBA" id="ARBA00022989"/>
    </source>
</evidence>
<dbReference type="InterPro" id="IPR020846">
    <property type="entry name" value="MFS_dom"/>
</dbReference>
<feature type="transmembrane region" description="Helical" evidence="8">
    <location>
        <begin position="395"/>
        <end position="415"/>
    </location>
</feature>
<feature type="region of interest" description="Disordered" evidence="7">
    <location>
        <begin position="550"/>
        <end position="605"/>
    </location>
</feature>
<dbReference type="InterPro" id="IPR036259">
    <property type="entry name" value="MFS_trans_sf"/>
</dbReference>
<dbReference type="Proteomes" id="UP000664859">
    <property type="component" value="Unassembled WGS sequence"/>
</dbReference>
<evidence type="ECO:0000313" key="10">
    <source>
        <dbReference type="EMBL" id="KAG5190387.1"/>
    </source>
</evidence>
<organism evidence="10 11">
    <name type="scientific">Tribonema minus</name>
    <dbReference type="NCBI Taxonomy" id="303371"/>
    <lineage>
        <taxon>Eukaryota</taxon>
        <taxon>Sar</taxon>
        <taxon>Stramenopiles</taxon>
        <taxon>Ochrophyta</taxon>
        <taxon>PX clade</taxon>
        <taxon>Xanthophyceae</taxon>
        <taxon>Tribonematales</taxon>
        <taxon>Tribonemataceae</taxon>
        <taxon>Tribonema</taxon>
    </lineage>
</organism>
<feature type="region of interest" description="Disordered" evidence="7">
    <location>
        <begin position="618"/>
        <end position="676"/>
    </location>
</feature>
<dbReference type="PANTHER" id="PTHR23510:SF3">
    <property type="entry name" value="MAJOR FACILITATOR SUPERFAMILY DOMAIN-CONTAINING PROTEIN 8"/>
    <property type="match status" value="1"/>
</dbReference>
<dbReference type="Pfam" id="PF07690">
    <property type="entry name" value="MFS_1"/>
    <property type="match status" value="1"/>
</dbReference>
<feature type="compositionally biased region" description="Low complexity" evidence="7">
    <location>
        <begin position="629"/>
        <end position="640"/>
    </location>
</feature>
<evidence type="ECO:0000256" key="2">
    <source>
        <dbReference type="ARBA" id="ARBA00022448"/>
    </source>
</evidence>
<evidence type="ECO:0000259" key="9">
    <source>
        <dbReference type="PROSITE" id="PS50850"/>
    </source>
</evidence>
<feature type="transmembrane region" description="Helical" evidence="8">
    <location>
        <begin position="777"/>
        <end position="805"/>
    </location>
</feature>
<feature type="transmembrane region" description="Helical" evidence="8">
    <location>
        <begin position="817"/>
        <end position="837"/>
    </location>
</feature>
<dbReference type="SUPFAM" id="SSF103025">
    <property type="entry name" value="Folate-binding domain"/>
    <property type="match status" value="1"/>
</dbReference>
<keyword evidence="6 8" id="KW-0472">Membrane</keyword>
<evidence type="ECO:0000256" key="1">
    <source>
        <dbReference type="ARBA" id="ARBA00004127"/>
    </source>
</evidence>
<evidence type="ECO:0000256" key="6">
    <source>
        <dbReference type="ARBA" id="ARBA00023136"/>
    </source>
</evidence>
<dbReference type="PROSITE" id="PS50850">
    <property type="entry name" value="MFS"/>
    <property type="match status" value="1"/>
</dbReference>
<feature type="transmembrane region" description="Helical" evidence="8">
    <location>
        <begin position="424"/>
        <end position="441"/>
    </location>
</feature>
<evidence type="ECO:0000313" key="11">
    <source>
        <dbReference type="Proteomes" id="UP000664859"/>
    </source>
</evidence>
<comment type="caution">
    <text evidence="10">The sequence shown here is derived from an EMBL/GenBank/DDBJ whole genome shotgun (WGS) entry which is preliminary data.</text>
</comment>
<protein>
    <submittedName>
        <fullName evidence="10">Major facilitator superfamily domain-containing protein</fullName>
    </submittedName>
</protein>
<sequence length="875" mass="91375">MMAAKLGVADVGSSADDKYAKVTLSSKEGQQVLVYPASGLEPAESTLGGLPVSGYTVMAPMELSAHLHSELQSGHSLVRSGGDGDWRTLRILQGRPHPDKEITVAYNPLEAGLWHAVHFDKGCYLGQETIAKVNNLNAVKKRLFGFELSGANGSVKEGDKLYAIGEDGAIGDRAGVITSLLPQQGGKMRGLAFIRTQAGSAGTKICAADDVDAANAAVTAVGIVVDAPYARRSDAQSAMPPKNKQGVQVHDAALQAERDKAKEAERKASTLPLVGEDLLATWCSRSPASNPYTLHSCPRDTTAADSSSSAVLAVLQTNGRGTTTHSATMGTLQVLVPPCCRRRMTRCGTACAGLDVSFLIVVYVVLIGGTARGILWPTLVPLIVELGGSSMTVGWSVAAFYIGRIVGSPVLGYIAQLYGVRKSLQSSLAVFAIGALFYALGEDIMGLMITGQLVMGLGTANLGVCRAYVAERSPPSERTSRLAHLTALQYAGLTVTPLLGSFISATQGSREHEWGALSASKFTTPAYVLMALCALGSYLLRNHFEDVDSKGVKPKTPVTPAAAAAAAAVRPSTPRHGDVESGLEPEKPQQGPGDHNATPPVTPKAYDTGFIELQAGVAKSSGVPTDAAQQQQQQQHGQRLLQHEEPLTPTRESLLRGDSAASGDGSAGSSDPLSDVRGPVKETALLVSLLALNVLTRAGMSWHETLGSQLAMSLGASAEVTGVIMSLFGVIGVVSLLYMRVLCQRYSDVKLIIWGLVGMIIAAVLVTIGTAEGRSGLGLFTFFLGSCVVYGTAFPIGNTAVLGYFSKVVGRTGGGQAVMLSWFSSTGSTAKVIFPLIANGIDSTAGPAASFIVAACLETAGLFAGACFMRRQQKR</sequence>
<feature type="transmembrane region" description="Helical" evidence="8">
    <location>
        <begin position="751"/>
        <end position="771"/>
    </location>
</feature>
<dbReference type="InterPro" id="IPR051068">
    <property type="entry name" value="MFS_Domain-Containing_Protein"/>
</dbReference>
<accession>A0A835ZDZ4</accession>
<feature type="domain" description="Major facilitator superfamily (MFS) profile" evidence="9">
    <location>
        <begin position="357"/>
        <end position="873"/>
    </location>
</feature>
<gene>
    <name evidence="10" type="ORF">JKP88DRAFT_261993</name>
</gene>
<reference evidence="10" key="1">
    <citation type="submission" date="2021-02" db="EMBL/GenBank/DDBJ databases">
        <title>First Annotated Genome of the Yellow-green Alga Tribonema minus.</title>
        <authorList>
            <person name="Mahan K.M."/>
        </authorList>
    </citation>
    <scope>NUCLEOTIDE SEQUENCE</scope>
    <source>
        <strain evidence="10">UTEX B ZZ1240</strain>
    </source>
</reference>
<dbReference type="EMBL" id="JAFCMP010000035">
    <property type="protein sequence ID" value="KAG5190387.1"/>
    <property type="molecule type" value="Genomic_DNA"/>
</dbReference>
<dbReference type="InterPro" id="IPR017703">
    <property type="entry name" value="YgfZ/GCV_T_CS"/>
</dbReference>
<keyword evidence="2" id="KW-0813">Transport</keyword>
<evidence type="ECO:0000256" key="8">
    <source>
        <dbReference type="SAM" id="Phobius"/>
    </source>
</evidence>
<dbReference type="PANTHER" id="PTHR23510">
    <property type="entry name" value="INNER MEMBRANE TRANSPORT PROTEIN YAJR"/>
    <property type="match status" value="1"/>
</dbReference>
<dbReference type="InterPro" id="IPR011701">
    <property type="entry name" value="MFS"/>
</dbReference>
<name>A0A835ZDZ4_9STRA</name>
<keyword evidence="4" id="KW-0809">Transit peptide</keyword>
<keyword evidence="5 8" id="KW-1133">Transmembrane helix</keyword>
<dbReference type="AlphaFoldDB" id="A0A835ZDZ4"/>
<dbReference type="NCBIfam" id="TIGR03317">
    <property type="entry name" value="ygfZ_signature"/>
    <property type="match status" value="1"/>
</dbReference>
<dbReference type="Gene3D" id="1.20.1250.20">
    <property type="entry name" value="MFS general substrate transporter like domains"/>
    <property type="match status" value="2"/>
</dbReference>
<dbReference type="Gene3D" id="3.30.1360.120">
    <property type="entry name" value="Probable tRNA modification gtpase trme, domain 1"/>
    <property type="match status" value="1"/>
</dbReference>
<dbReference type="GO" id="GO:0012505">
    <property type="term" value="C:endomembrane system"/>
    <property type="evidence" value="ECO:0007669"/>
    <property type="project" value="UniProtKB-SubCell"/>
</dbReference>
<dbReference type="OrthoDB" id="3369at2759"/>
<comment type="subcellular location">
    <subcellularLocation>
        <location evidence="1">Endomembrane system</location>
        <topology evidence="1">Multi-pass membrane protein</topology>
    </subcellularLocation>
</comment>
<feature type="compositionally biased region" description="Basic and acidic residues" evidence="7">
    <location>
        <begin position="575"/>
        <end position="587"/>
    </location>
</feature>
<evidence type="ECO:0000256" key="3">
    <source>
        <dbReference type="ARBA" id="ARBA00022692"/>
    </source>
</evidence>
<dbReference type="InterPro" id="IPR027266">
    <property type="entry name" value="TrmE/GcvT-like"/>
</dbReference>
<keyword evidence="3 8" id="KW-0812">Transmembrane</keyword>